<dbReference type="PANTHER" id="PTHR30201">
    <property type="entry name" value="TRIPHOSPHORIBOSYL-DEPHOSPHO-COA SYNTHASE"/>
    <property type="match status" value="1"/>
</dbReference>
<dbReference type="Gene3D" id="1.10.4200.10">
    <property type="entry name" value="Triphosphoribosyl-dephospho-CoA protein"/>
    <property type="match status" value="2"/>
</dbReference>
<evidence type="ECO:0000256" key="2">
    <source>
        <dbReference type="ARBA" id="ARBA00022679"/>
    </source>
</evidence>
<dbReference type="Pfam" id="PF03802">
    <property type="entry name" value="CitX"/>
    <property type="match status" value="1"/>
</dbReference>
<comment type="catalytic activity">
    <reaction evidence="6">
        <text>apo-[citrate lyase ACP] + 2'-(5''-triphospho-alpha-D-ribosyl)-3'-dephospho-CoA = holo-[citrate lyase ACP] + diphosphate</text>
        <dbReference type="Rhea" id="RHEA:16333"/>
        <dbReference type="Rhea" id="RHEA-COMP:10157"/>
        <dbReference type="Rhea" id="RHEA-COMP:10158"/>
        <dbReference type="ChEBI" id="CHEBI:29999"/>
        <dbReference type="ChEBI" id="CHEBI:33019"/>
        <dbReference type="ChEBI" id="CHEBI:61378"/>
        <dbReference type="ChEBI" id="CHEBI:82683"/>
        <dbReference type="EC" id="2.7.7.61"/>
    </reaction>
</comment>
<sequence>MHNIQPNPIIQSLLKAREERWLNKLALAKHGWHVVSLQLNLPGYPKNNETTDLFVKLIDKQFVRFLKANILGKYKEEKKSFIDKAGDCVFYLIPAKGIESQELKELTERFEERHRLGRIIDLDVLDTKGKLISSGKSKKCFICDEPAHFCRKETRHPLEEVRKAMLEAISAYLEKERMQNCIKRFSSWAVKALLYEVTLSPKPGLVCRSSTGAHSDMDFLSFINSISALTPYFQELGWMAVDMQGNDMSQILPLIREVGLKMEEAMFEATEKVNTHKGAIFLMALSMFSAIRVIYKKRKFKAGIFAGTVQQLTKGMIQRELCSVEEGSRMTHGESCFLQFGLKGSGARGEAEQGLPTVMHHAMPFIKEAEISIEAINDKNMFAILAPVLLKIMSVNNDTNVLFRHGEEVLEELKKKSVSALLEMQRGDQMKYNELVEWCNSSKISPGGSADLLSVTLFLNFCQTDKGL</sequence>
<gene>
    <name evidence="7" type="ORF">KEM10_17550</name>
</gene>
<evidence type="ECO:0000256" key="5">
    <source>
        <dbReference type="ARBA" id="ARBA00022840"/>
    </source>
</evidence>
<keyword evidence="3" id="KW-0548">Nucleotidyltransferase</keyword>
<evidence type="ECO:0000313" key="7">
    <source>
        <dbReference type="EMBL" id="MBS2100097.1"/>
    </source>
</evidence>
<reference evidence="7 8" key="1">
    <citation type="journal article" date="2015" name="Int. J. Syst. Evol. Microbiol.">
        <title>Carboxylicivirga linearis sp. nov., isolated from a sea cucumber culture pond.</title>
        <authorList>
            <person name="Wang F.Q."/>
            <person name="Zhou Y.X."/>
            <person name="Lin X.Z."/>
            <person name="Chen G.J."/>
            <person name="Du Z.J."/>
        </authorList>
    </citation>
    <scope>NUCLEOTIDE SEQUENCE [LARGE SCALE GENOMIC DNA]</scope>
    <source>
        <strain evidence="7 8">FB218</strain>
    </source>
</reference>
<dbReference type="GO" id="GO:0046917">
    <property type="term" value="F:triphosphoribosyl-dephospho-CoA synthase activity"/>
    <property type="evidence" value="ECO:0007669"/>
    <property type="project" value="UniProtKB-EC"/>
</dbReference>
<keyword evidence="4" id="KW-0547">Nucleotide-binding</keyword>
<evidence type="ECO:0000256" key="4">
    <source>
        <dbReference type="ARBA" id="ARBA00022741"/>
    </source>
</evidence>
<dbReference type="EMBL" id="JAGUCO010000018">
    <property type="protein sequence ID" value="MBS2100097.1"/>
    <property type="molecule type" value="Genomic_DNA"/>
</dbReference>
<comment type="caution">
    <text evidence="7">The sequence shown here is derived from an EMBL/GenBank/DDBJ whole genome shotgun (WGS) entry which is preliminary data.</text>
</comment>
<keyword evidence="5" id="KW-0067">ATP-binding</keyword>
<dbReference type="Proteomes" id="UP000708576">
    <property type="component" value="Unassembled WGS sequence"/>
</dbReference>
<proteinExistence type="predicted"/>
<protein>
    <submittedName>
        <fullName evidence="7">Triphosphoribosyl-dephospho-CoA synthase</fullName>
        <ecNumber evidence="7">2.4.2.52</ecNumber>
    </submittedName>
</protein>
<dbReference type="InterPro" id="IPR002736">
    <property type="entry name" value="CitG"/>
</dbReference>
<evidence type="ECO:0000313" key="8">
    <source>
        <dbReference type="Proteomes" id="UP000708576"/>
    </source>
</evidence>
<evidence type="ECO:0000256" key="3">
    <source>
        <dbReference type="ARBA" id="ARBA00022695"/>
    </source>
</evidence>
<dbReference type="EC" id="2.4.2.52" evidence="7"/>
<keyword evidence="8" id="KW-1185">Reference proteome</keyword>
<dbReference type="GO" id="GO:0016757">
    <property type="term" value="F:glycosyltransferase activity"/>
    <property type="evidence" value="ECO:0007669"/>
    <property type="project" value="UniProtKB-KW"/>
</dbReference>
<evidence type="ECO:0000256" key="6">
    <source>
        <dbReference type="ARBA" id="ARBA00048574"/>
    </source>
</evidence>
<name>A0ABS5JYW2_9BACT</name>
<keyword evidence="2 7" id="KW-0808">Transferase</keyword>
<dbReference type="Pfam" id="PF01874">
    <property type="entry name" value="CitG"/>
    <property type="match status" value="1"/>
</dbReference>
<dbReference type="RefSeq" id="WP_212217357.1">
    <property type="nucleotide sequence ID" value="NZ_JAGUCO010000018.1"/>
</dbReference>
<accession>A0ABS5JYW2</accession>
<keyword evidence="7" id="KW-0328">Glycosyltransferase</keyword>
<dbReference type="InterPro" id="IPR005551">
    <property type="entry name" value="CitX"/>
</dbReference>
<dbReference type="PANTHER" id="PTHR30201:SF2">
    <property type="entry name" value="2-(5''-TRIPHOSPHORIBOSYL)-3'-DEPHOSPHOCOENZYME-A SYNTHASE"/>
    <property type="match status" value="1"/>
</dbReference>
<evidence type="ECO:0000256" key="1">
    <source>
        <dbReference type="ARBA" id="ARBA00001210"/>
    </source>
</evidence>
<organism evidence="7 8">
    <name type="scientific">Carboxylicivirga linearis</name>
    <dbReference type="NCBI Taxonomy" id="1628157"/>
    <lineage>
        <taxon>Bacteria</taxon>
        <taxon>Pseudomonadati</taxon>
        <taxon>Bacteroidota</taxon>
        <taxon>Bacteroidia</taxon>
        <taxon>Marinilabiliales</taxon>
        <taxon>Marinilabiliaceae</taxon>
        <taxon>Carboxylicivirga</taxon>
    </lineage>
</organism>
<comment type="catalytic activity">
    <reaction evidence="1">
        <text>3'-dephospho-CoA + ATP = 2'-(5''-triphospho-alpha-D-ribosyl)-3'-dephospho-CoA + adenine</text>
        <dbReference type="Rhea" id="RHEA:15117"/>
        <dbReference type="ChEBI" id="CHEBI:16708"/>
        <dbReference type="ChEBI" id="CHEBI:30616"/>
        <dbReference type="ChEBI" id="CHEBI:57328"/>
        <dbReference type="ChEBI" id="CHEBI:61378"/>
        <dbReference type="EC" id="2.4.2.52"/>
    </reaction>
</comment>